<dbReference type="InterPro" id="IPR014016">
    <property type="entry name" value="UvrD-like_ATP-bd"/>
</dbReference>
<evidence type="ECO:0000256" key="11">
    <source>
        <dbReference type="ARBA" id="ARBA00048988"/>
    </source>
</evidence>
<dbReference type="PROSITE" id="PS51217">
    <property type="entry name" value="UVRD_HELICASE_CTER"/>
    <property type="match status" value="1"/>
</dbReference>
<dbReference type="Pfam" id="PF21196">
    <property type="entry name" value="PcrA_UvrD_tudor"/>
    <property type="match status" value="1"/>
</dbReference>
<dbReference type="Gene3D" id="1.10.10.160">
    <property type="match status" value="1"/>
</dbReference>
<dbReference type="GO" id="GO:0043138">
    <property type="term" value="F:3'-5' DNA helicase activity"/>
    <property type="evidence" value="ECO:0007669"/>
    <property type="project" value="UniProtKB-EC"/>
</dbReference>
<reference evidence="16" key="1">
    <citation type="submission" date="2020-10" db="EMBL/GenBank/DDBJ databases">
        <authorList>
            <person name="Gilroy R."/>
        </authorList>
    </citation>
    <scope>NUCLEOTIDE SEQUENCE</scope>
    <source>
        <strain evidence="16">G3-4614</strain>
    </source>
</reference>
<evidence type="ECO:0000256" key="4">
    <source>
        <dbReference type="ARBA" id="ARBA00022806"/>
    </source>
</evidence>
<evidence type="ECO:0000256" key="3">
    <source>
        <dbReference type="ARBA" id="ARBA00022801"/>
    </source>
</evidence>
<reference evidence="16" key="2">
    <citation type="journal article" date="2021" name="PeerJ">
        <title>Extensive microbial diversity within the chicken gut microbiome revealed by metagenomics and culture.</title>
        <authorList>
            <person name="Gilroy R."/>
            <person name="Ravi A."/>
            <person name="Getino M."/>
            <person name="Pursley I."/>
            <person name="Horton D.L."/>
            <person name="Alikhan N.F."/>
            <person name="Baker D."/>
            <person name="Gharbi K."/>
            <person name="Hall N."/>
            <person name="Watson M."/>
            <person name="Adriaenssens E.M."/>
            <person name="Foster-Nyarko E."/>
            <person name="Jarju S."/>
            <person name="Secka A."/>
            <person name="Antonio M."/>
            <person name="Oren A."/>
            <person name="Chaudhuri R.R."/>
            <person name="La Ragione R."/>
            <person name="Hildebrand F."/>
            <person name="Pallen M.J."/>
        </authorList>
    </citation>
    <scope>NUCLEOTIDE SEQUENCE</scope>
    <source>
        <strain evidence="16">G3-4614</strain>
    </source>
</reference>
<dbReference type="Pfam" id="PF13361">
    <property type="entry name" value="UvrD_C"/>
    <property type="match status" value="1"/>
</dbReference>
<dbReference type="GO" id="GO:0003677">
    <property type="term" value="F:DNA binding"/>
    <property type="evidence" value="ECO:0007669"/>
    <property type="project" value="UniProtKB-KW"/>
</dbReference>
<evidence type="ECO:0000313" key="16">
    <source>
        <dbReference type="EMBL" id="MBO8438295.1"/>
    </source>
</evidence>
<evidence type="ECO:0000256" key="7">
    <source>
        <dbReference type="ARBA" id="ARBA00023235"/>
    </source>
</evidence>
<accession>A0A9D9E5I5</accession>
<sequence length="765" mass="86004">MVNLDDLNQTQREAVTYCDGVSLVIAGAGSGKTRVLTYKIAYLLQNGYAPYNILALTFTNKAADEMKGRIAGMVGESTASRLWMGTFHSVFLKILRSNSDRIGFPRDFTIYNKDDSNSLIRSLIKEMGLDDKQYTPKTVSAIISMAKNSLITPGTYSSNREIIENDMRTRRPALKDIYARYWERCRRAGAMDFDDILLYANIIFRDNADIRERYSAQFRYILVDEYQDVNFAQHHIVKQLTGDNGRLCVVGDDAQSIYSFRGANIQNILNLRSVYPDCRIFKLEQNYRSTQMIVNTANSLIAKNAGQIPKHIYSENSKGAPVKILSAYSDFEEGYLVASYISEMRYRTGEPYNNFAILYRTNAQSRIFEEALRKRNIPYRIYKGMSFYQRKEIKDVIAYIRLTVNPADEEALKRVINYPARGIGATTLAKIGEAATLHKTTLWNIVSEPLAYGLKVNSGTITKLAGFRDTINDLRQAAETKNAVEYIETVIKRSGISEDIYSDAMPENISRQENIEELVSGIAEFCATREESGEGTTISDFLSEVSLASDMDEGDEAEADKVTMMTVHSAKGLEYANVFVVGLEEDLFPSERCRTAQEIEEERRLLYVAITRAEKNCILTYAMSRFNNGQTKQTTPSRFLNDLDTSYIDDSMGGLATRPRISQNEHTPVGRPSVQYRSETPSDTPPTRPKTLIKVEAAIQKTTPASAEKNITVPQVGNKILHDRFGEGEVTAVSGEGGSTKIDVLFTNVGKKSLLLKFAKFEIIK</sequence>
<dbReference type="EC" id="5.6.2.4" evidence="9"/>
<protein>
    <recommendedName>
        <fullName evidence="9">DNA 3'-5' helicase</fullName>
        <ecNumber evidence="9">5.6.2.4</ecNumber>
    </recommendedName>
    <alternativeName>
        <fullName evidence="10">DNA 3'-5' helicase II</fullName>
    </alternativeName>
</protein>
<dbReference type="CDD" id="cd18807">
    <property type="entry name" value="SF1_C_UvrD"/>
    <property type="match status" value="1"/>
</dbReference>
<dbReference type="CDD" id="cd17932">
    <property type="entry name" value="DEXQc_UvrD"/>
    <property type="match status" value="1"/>
</dbReference>
<comment type="similarity">
    <text evidence="1">Belongs to the helicase family. UvrD subfamily.</text>
</comment>
<keyword evidence="7" id="KW-0413">Isomerase</keyword>
<feature type="binding site" evidence="12">
    <location>
        <begin position="26"/>
        <end position="33"/>
    </location>
    <ligand>
        <name>ATP</name>
        <dbReference type="ChEBI" id="CHEBI:30616"/>
    </ligand>
</feature>
<dbReference type="GO" id="GO:0005524">
    <property type="term" value="F:ATP binding"/>
    <property type="evidence" value="ECO:0007669"/>
    <property type="project" value="UniProtKB-UniRule"/>
</dbReference>
<dbReference type="FunFam" id="1.10.486.10:FF:000003">
    <property type="entry name" value="ATP-dependent DNA helicase"/>
    <property type="match status" value="1"/>
</dbReference>
<gene>
    <name evidence="16" type="ORF">IAC54_05285</name>
</gene>
<feature type="domain" description="UvrD-like helicase ATP-binding" evidence="14">
    <location>
        <begin position="5"/>
        <end position="290"/>
    </location>
</feature>
<dbReference type="AlphaFoldDB" id="A0A9D9E5I5"/>
<feature type="domain" description="UvrD-like helicase C-terminal" evidence="15">
    <location>
        <begin position="291"/>
        <end position="572"/>
    </location>
</feature>
<comment type="catalytic activity">
    <reaction evidence="8">
        <text>Couples ATP hydrolysis with the unwinding of duplex DNA by translocating in the 3'-5' direction.</text>
        <dbReference type="EC" id="5.6.2.4"/>
    </reaction>
</comment>
<evidence type="ECO:0000256" key="10">
    <source>
        <dbReference type="ARBA" id="ARBA00034923"/>
    </source>
</evidence>
<dbReference type="InterPro" id="IPR027417">
    <property type="entry name" value="P-loop_NTPase"/>
</dbReference>
<feature type="region of interest" description="Disordered" evidence="13">
    <location>
        <begin position="654"/>
        <end position="689"/>
    </location>
</feature>
<dbReference type="GO" id="GO:0016787">
    <property type="term" value="F:hydrolase activity"/>
    <property type="evidence" value="ECO:0007669"/>
    <property type="project" value="UniProtKB-UniRule"/>
</dbReference>
<keyword evidence="6" id="KW-0238">DNA-binding</keyword>
<dbReference type="InterPro" id="IPR013986">
    <property type="entry name" value="DExx_box_DNA_helicase_dom_sf"/>
</dbReference>
<evidence type="ECO:0000256" key="8">
    <source>
        <dbReference type="ARBA" id="ARBA00034617"/>
    </source>
</evidence>
<evidence type="ECO:0000259" key="14">
    <source>
        <dbReference type="PROSITE" id="PS51198"/>
    </source>
</evidence>
<evidence type="ECO:0000313" key="17">
    <source>
        <dbReference type="Proteomes" id="UP000823636"/>
    </source>
</evidence>
<evidence type="ECO:0000256" key="6">
    <source>
        <dbReference type="ARBA" id="ARBA00023125"/>
    </source>
</evidence>
<evidence type="ECO:0000256" key="12">
    <source>
        <dbReference type="PROSITE-ProRule" id="PRU00560"/>
    </source>
</evidence>
<dbReference type="PANTHER" id="PTHR11070">
    <property type="entry name" value="UVRD / RECB / PCRA DNA HELICASE FAMILY MEMBER"/>
    <property type="match status" value="1"/>
</dbReference>
<dbReference type="Proteomes" id="UP000823636">
    <property type="component" value="Unassembled WGS sequence"/>
</dbReference>
<dbReference type="InterPro" id="IPR014017">
    <property type="entry name" value="DNA_helicase_UvrD-like_C"/>
</dbReference>
<dbReference type="SUPFAM" id="SSF52540">
    <property type="entry name" value="P-loop containing nucleoside triphosphate hydrolases"/>
    <property type="match status" value="1"/>
</dbReference>
<evidence type="ECO:0000256" key="9">
    <source>
        <dbReference type="ARBA" id="ARBA00034808"/>
    </source>
</evidence>
<keyword evidence="4 12" id="KW-0347">Helicase</keyword>
<keyword evidence="3 12" id="KW-0378">Hydrolase</keyword>
<dbReference type="PANTHER" id="PTHR11070:SF2">
    <property type="entry name" value="ATP-DEPENDENT DNA HELICASE SRS2"/>
    <property type="match status" value="1"/>
</dbReference>
<name>A0A9D9E5I5_9BACT</name>
<evidence type="ECO:0000256" key="1">
    <source>
        <dbReference type="ARBA" id="ARBA00009922"/>
    </source>
</evidence>
<evidence type="ECO:0000256" key="2">
    <source>
        <dbReference type="ARBA" id="ARBA00022741"/>
    </source>
</evidence>
<dbReference type="GO" id="GO:0005829">
    <property type="term" value="C:cytosol"/>
    <property type="evidence" value="ECO:0007669"/>
    <property type="project" value="TreeGrafter"/>
</dbReference>
<keyword evidence="5 12" id="KW-0067">ATP-binding</keyword>
<dbReference type="GO" id="GO:0033202">
    <property type="term" value="C:DNA helicase complex"/>
    <property type="evidence" value="ECO:0007669"/>
    <property type="project" value="TreeGrafter"/>
</dbReference>
<dbReference type="Gene3D" id="3.40.50.300">
    <property type="entry name" value="P-loop containing nucleotide triphosphate hydrolases"/>
    <property type="match status" value="2"/>
</dbReference>
<evidence type="ECO:0000256" key="13">
    <source>
        <dbReference type="SAM" id="MobiDB-lite"/>
    </source>
</evidence>
<keyword evidence="2 12" id="KW-0547">Nucleotide-binding</keyword>
<evidence type="ECO:0000259" key="15">
    <source>
        <dbReference type="PROSITE" id="PS51217"/>
    </source>
</evidence>
<dbReference type="InterPro" id="IPR000212">
    <property type="entry name" value="DNA_helicase_UvrD/REP"/>
</dbReference>
<comment type="caution">
    <text evidence="16">The sequence shown here is derived from an EMBL/GenBank/DDBJ whole genome shotgun (WGS) entry which is preliminary data.</text>
</comment>
<dbReference type="Pfam" id="PF00580">
    <property type="entry name" value="UvrD-helicase"/>
    <property type="match status" value="1"/>
</dbReference>
<dbReference type="GO" id="GO:0000725">
    <property type="term" value="P:recombinational repair"/>
    <property type="evidence" value="ECO:0007669"/>
    <property type="project" value="TreeGrafter"/>
</dbReference>
<dbReference type="Gene3D" id="1.10.486.10">
    <property type="entry name" value="PCRA, domain 4"/>
    <property type="match status" value="1"/>
</dbReference>
<comment type="catalytic activity">
    <reaction evidence="11">
        <text>ATP + H2O = ADP + phosphate + H(+)</text>
        <dbReference type="Rhea" id="RHEA:13065"/>
        <dbReference type="ChEBI" id="CHEBI:15377"/>
        <dbReference type="ChEBI" id="CHEBI:15378"/>
        <dbReference type="ChEBI" id="CHEBI:30616"/>
        <dbReference type="ChEBI" id="CHEBI:43474"/>
        <dbReference type="ChEBI" id="CHEBI:456216"/>
        <dbReference type="EC" id="5.6.2.4"/>
    </reaction>
</comment>
<proteinExistence type="inferred from homology"/>
<dbReference type="PROSITE" id="PS51198">
    <property type="entry name" value="UVRD_HELICASE_ATP_BIND"/>
    <property type="match status" value="1"/>
</dbReference>
<evidence type="ECO:0000256" key="5">
    <source>
        <dbReference type="ARBA" id="ARBA00022840"/>
    </source>
</evidence>
<organism evidence="16 17">
    <name type="scientific">Candidatus Caccoplasma merdipullorum</name>
    <dbReference type="NCBI Taxonomy" id="2840718"/>
    <lineage>
        <taxon>Bacteria</taxon>
        <taxon>Pseudomonadati</taxon>
        <taxon>Bacteroidota</taxon>
        <taxon>Bacteroidia</taxon>
        <taxon>Bacteroidales</taxon>
        <taxon>Bacteroidaceae</taxon>
        <taxon>Bacteroidaceae incertae sedis</taxon>
        <taxon>Candidatus Caccoplasma</taxon>
    </lineage>
</organism>
<dbReference type="EMBL" id="JADIMW010000058">
    <property type="protein sequence ID" value="MBO8438295.1"/>
    <property type="molecule type" value="Genomic_DNA"/>
</dbReference>